<evidence type="ECO:0000256" key="4">
    <source>
        <dbReference type="RuleBase" id="RU000682"/>
    </source>
</evidence>
<dbReference type="Pfam" id="PF00046">
    <property type="entry name" value="Homeodomain"/>
    <property type="match status" value="1"/>
</dbReference>
<comment type="caution">
    <text evidence="7">The sequence shown here is derived from an EMBL/GenBank/DDBJ whole genome shotgun (WGS) entry which is preliminary data.</text>
</comment>
<keyword evidence="2 3" id="KW-0539">Nucleus</keyword>
<feature type="compositionally biased region" description="Polar residues" evidence="5">
    <location>
        <begin position="425"/>
        <end position="434"/>
    </location>
</feature>
<feature type="region of interest" description="Disordered" evidence="5">
    <location>
        <begin position="391"/>
        <end position="495"/>
    </location>
</feature>
<dbReference type="CDD" id="cd00086">
    <property type="entry name" value="homeodomain"/>
    <property type="match status" value="1"/>
</dbReference>
<accession>A0A8K0W4Q4</accession>
<feature type="DNA-binding region" description="Homeobox" evidence="3">
    <location>
        <begin position="32"/>
        <end position="101"/>
    </location>
</feature>
<dbReference type="GO" id="GO:0006357">
    <property type="term" value="P:regulation of transcription by RNA polymerase II"/>
    <property type="evidence" value="ECO:0007669"/>
    <property type="project" value="TreeGrafter"/>
</dbReference>
<dbReference type="AlphaFoldDB" id="A0A8K0W4Q4"/>
<feature type="compositionally biased region" description="Polar residues" evidence="5">
    <location>
        <begin position="279"/>
        <end position="316"/>
    </location>
</feature>
<keyword evidence="8" id="KW-1185">Reference proteome</keyword>
<feature type="region of interest" description="Disordered" evidence="5">
    <location>
        <begin position="279"/>
        <end position="324"/>
    </location>
</feature>
<dbReference type="PANTHER" id="PTHR24341">
    <property type="entry name" value="HOMEOBOX PROTEIN ENGRAILED"/>
    <property type="match status" value="1"/>
</dbReference>
<evidence type="ECO:0000313" key="7">
    <source>
        <dbReference type="EMBL" id="KAH7095931.1"/>
    </source>
</evidence>
<dbReference type="InterPro" id="IPR050720">
    <property type="entry name" value="Engrailed_Homeobox_TFs"/>
</dbReference>
<dbReference type="OrthoDB" id="6159439at2759"/>
<organism evidence="7 8">
    <name type="scientific">Paraphoma chrysanthemicola</name>
    <dbReference type="NCBI Taxonomy" id="798071"/>
    <lineage>
        <taxon>Eukaryota</taxon>
        <taxon>Fungi</taxon>
        <taxon>Dikarya</taxon>
        <taxon>Ascomycota</taxon>
        <taxon>Pezizomycotina</taxon>
        <taxon>Dothideomycetes</taxon>
        <taxon>Pleosporomycetidae</taxon>
        <taxon>Pleosporales</taxon>
        <taxon>Pleosporineae</taxon>
        <taxon>Phaeosphaeriaceae</taxon>
        <taxon>Paraphoma</taxon>
    </lineage>
</organism>
<name>A0A8K0W4Q4_9PLEO</name>
<dbReference type="GO" id="GO:0016586">
    <property type="term" value="C:RSC-type complex"/>
    <property type="evidence" value="ECO:0007669"/>
    <property type="project" value="TreeGrafter"/>
</dbReference>
<comment type="subcellular location">
    <subcellularLocation>
        <location evidence="1 3 4">Nucleus</location>
    </subcellularLocation>
</comment>
<dbReference type="InterPro" id="IPR001356">
    <property type="entry name" value="HD"/>
</dbReference>
<feature type="compositionally biased region" description="Polar residues" evidence="5">
    <location>
        <begin position="586"/>
        <end position="597"/>
    </location>
</feature>
<feature type="domain" description="Homeobox" evidence="6">
    <location>
        <begin position="30"/>
        <end position="100"/>
    </location>
</feature>
<dbReference type="SUPFAM" id="SSF46689">
    <property type="entry name" value="Homeodomain-like"/>
    <property type="match status" value="1"/>
</dbReference>
<feature type="region of interest" description="Disordered" evidence="5">
    <location>
        <begin position="336"/>
        <end position="361"/>
    </location>
</feature>
<proteinExistence type="predicted"/>
<feature type="region of interest" description="Disordered" evidence="5">
    <location>
        <begin position="626"/>
        <end position="646"/>
    </location>
</feature>
<feature type="compositionally biased region" description="Polar residues" evidence="5">
    <location>
        <begin position="339"/>
        <end position="361"/>
    </location>
</feature>
<dbReference type="SMART" id="SM00389">
    <property type="entry name" value="HOX"/>
    <property type="match status" value="1"/>
</dbReference>
<evidence type="ECO:0000259" key="6">
    <source>
        <dbReference type="PROSITE" id="PS50071"/>
    </source>
</evidence>
<dbReference type="PROSITE" id="PS50071">
    <property type="entry name" value="HOMEOBOX_2"/>
    <property type="match status" value="1"/>
</dbReference>
<feature type="region of interest" description="Disordered" evidence="5">
    <location>
        <begin position="1"/>
        <end position="27"/>
    </location>
</feature>
<evidence type="ECO:0000256" key="5">
    <source>
        <dbReference type="SAM" id="MobiDB-lite"/>
    </source>
</evidence>
<feature type="region of interest" description="Disordered" evidence="5">
    <location>
        <begin position="540"/>
        <end position="564"/>
    </location>
</feature>
<dbReference type="PANTHER" id="PTHR24341:SF6">
    <property type="entry name" value="HOMEOBOX PROTEIN INVECTED"/>
    <property type="match status" value="1"/>
</dbReference>
<keyword evidence="3 4" id="KW-0371">Homeobox</keyword>
<dbReference type="GO" id="GO:0003677">
    <property type="term" value="F:DNA binding"/>
    <property type="evidence" value="ECO:0007669"/>
    <property type="project" value="UniProtKB-UniRule"/>
</dbReference>
<feature type="compositionally biased region" description="Polar residues" evidence="5">
    <location>
        <begin position="634"/>
        <end position="645"/>
    </location>
</feature>
<protein>
    <recommendedName>
        <fullName evidence="6">Homeobox domain-containing protein</fullName>
    </recommendedName>
</protein>
<reference evidence="7" key="1">
    <citation type="journal article" date="2021" name="Nat. Commun.">
        <title>Genetic determinants of endophytism in the Arabidopsis root mycobiome.</title>
        <authorList>
            <person name="Mesny F."/>
            <person name="Miyauchi S."/>
            <person name="Thiergart T."/>
            <person name="Pickel B."/>
            <person name="Atanasova L."/>
            <person name="Karlsson M."/>
            <person name="Huettel B."/>
            <person name="Barry K.W."/>
            <person name="Haridas S."/>
            <person name="Chen C."/>
            <person name="Bauer D."/>
            <person name="Andreopoulos W."/>
            <person name="Pangilinan J."/>
            <person name="LaButti K."/>
            <person name="Riley R."/>
            <person name="Lipzen A."/>
            <person name="Clum A."/>
            <person name="Drula E."/>
            <person name="Henrissat B."/>
            <person name="Kohler A."/>
            <person name="Grigoriev I.V."/>
            <person name="Martin F.M."/>
            <person name="Hacquard S."/>
        </authorList>
    </citation>
    <scope>NUCLEOTIDE SEQUENCE</scope>
    <source>
        <strain evidence="7">MPI-SDFR-AT-0120</strain>
    </source>
</reference>
<evidence type="ECO:0000313" key="8">
    <source>
        <dbReference type="Proteomes" id="UP000813461"/>
    </source>
</evidence>
<dbReference type="Proteomes" id="UP000813461">
    <property type="component" value="Unassembled WGS sequence"/>
</dbReference>
<dbReference type="EMBL" id="JAGMVJ010000001">
    <property type="protein sequence ID" value="KAH7095931.1"/>
    <property type="molecule type" value="Genomic_DNA"/>
</dbReference>
<dbReference type="InterPro" id="IPR009057">
    <property type="entry name" value="Homeodomain-like_sf"/>
</dbReference>
<keyword evidence="3 4" id="KW-0238">DNA-binding</keyword>
<dbReference type="Gene3D" id="1.10.10.60">
    <property type="entry name" value="Homeodomain-like"/>
    <property type="match status" value="1"/>
</dbReference>
<sequence>MDPSDSPQQSGGGGKGNPPPQKPATTCDVKPRLTKEQHDVLEQHFQVQHKPSTLVKKDFASKLGVPLDKINVSADAHCVRLCANSRQNWFQNRRAKVKQDRKKVANQLNMAMNTSYGMYGHPSMPVMAGQYPHHPEQLQLHMPMNQEYHGLPSDISPANVPVQGVEGTSALDLASQISLQQSYDMQALRPIPEANRSAAYPPNAVMSSFMAAANGSYMHNSGMSMNNQDIDFPYDTTNFASDLSFSVPSDMPNELAPSNGSYAGYNNLEASPYALTDISTNTSLPHDAHQSTASLSTHSSPFSGAQPNATPQSSNGPTPPSVASVVSAYSGWTEDPNVGTFTAQPEESEDQFTTPYMQNGASTSEHTLPFWAQSGTNAAYSHGFYQQSNVSSQAVLSSPDQDRKPSAVPSDFDPPPPFHDDAFTRRNSSTSNLAGNFEAIQIRNGTPDEFKQPGQPTSIAQRRKGRPVTLNPGAMRSASYSAPMPSPGGNNDHALRRIRSSGIHNAGRVQKSQPGSAQRSPMVANFSEAAASPKFARTFSSSSTATMGQGGSLAPPTPLTPQDMGLYWQNNTVIRPHSVMPEHNSPESLNTNWSTEPQSAGVFAKSVSPPTTSLDLQQMTQAQQYNESLYRDSPPQSAPATQQNFPRPVYMQHPHMRPGFHSTTDLTIAQPKPSHFRRPSLPDTAQQQMEDTSYFQNGNFNYEDYKDISLTNIAHNVPFAPRPSQAPEFLVHEFIPPHGNDHHGHMYRRSAAPEAKNYIFANQGPRDFKSQ</sequence>
<evidence type="ECO:0000256" key="3">
    <source>
        <dbReference type="PROSITE-ProRule" id="PRU00108"/>
    </source>
</evidence>
<evidence type="ECO:0000256" key="2">
    <source>
        <dbReference type="ARBA" id="ARBA00023242"/>
    </source>
</evidence>
<feature type="region of interest" description="Disordered" evidence="5">
    <location>
        <begin position="577"/>
        <end position="597"/>
    </location>
</feature>
<gene>
    <name evidence="7" type="ORF">FB567DRAFT_44111</name>
</gene>
<evidence type="ECO:0000256" key="1">
    <source>
        <dbReference type="ARBA" id="ARBA00004123"/>
    </source>
</evidence>